<accession>A0A4C1ZAN5</accession>
<sequence length="82" mass="8484">MRTRGLPRGPGGAHGRGRRRARHPVFQSLHRFRESSFLANRRAGELAGSAGGVRGPALGPARAPGPAAAHDSARAATSGKHS</sequence>
<reference evidence="2 3" key="1">
    <citation type="journal article" date="2019" name="Commun. Biol.">
        <title>The bagworm genome reveals a unique fibroin gene that provides high tensile strength.</title>
        <authorList>
            <person name="Kono N."/>
            <person name="Nakamura H."/>
            <person name="Ohtoshi R."/>
            <person name="Tomita M."/>
            <person name="Numata K."/>
            <person name="Arakawa K."/>
        </authorList>
    </citation>
    <scope>NUCLEOTIDE SEQUENCE [LARGE SCALE GENOMIC DNA]</scope>
</reference>
<feature type="region of interest" description="Disordered" evidence="1">
    <location>
        <begin position="47"/>
        <end position="82"/>
    </location>
</feature>
<name>A0A4C1ZAN5_EUMVA</name>
<evidence type="ECO:0000313" key="3">
    <source>
        <dbReference type="Proteomes" id="UP000299102"/>
    </source>
</evidence>
<feature type="compositionally biased region" description="Low complexity" evidence="1">
    <location>
        <begin position="55"/>
        <end position="76"/>
    </location>
</feature>
<gene>
    <name evidence="2" type="ORF">EVAR_61071_1</name>
</gene>
<evidence type="ECO:0000256" key="1">
    <source>
        <dbReference type="SAM" id="MobiDB-lite"/>
    </source>
</evidence>
<evidence type="ECO:0000313" key="2">
    <source>
        <dbReference type="EMBL" id="GBP83677.1"/>
    </source>
</evidence>
<dbReference type="EMBL" id="BGZK01001632">
    <property type="protein sequence ID" value="GBP83677.1"/>
    <property type="molecule type" value="Genomic_DNA"/>
</dbReference>
<organism evidence="2 3">
    <name type="scientific">Eumeta variegata</name>
    <name type="common">Bagworm moth</name>
    <name type="synonym">Eumeta japonica</name>
    <dbReference type="NCBI Taxonomy" id="151549"/>
    <lineage>
        <taxon>Eukaryota</taxon>
        <taxon>Metazoa</taxon>
        <taxon>Ecdysozoa</taxon>
        <taxon>Arthropoda</taxon>
        <taxon>Hexapoda</taxon>
        <taxon>Insecta</taxon>
        <taxon>Pterygota</taxon>
        <taxon>Neoptera</taxon>
        <taxon>Endopterygota</taxon>
        <taxon>Lepidoptera</taxon>
        <taxon>Glossata</taxon>
        <taxon>Ditrysia</taxon>
        <taxon>Tineoidea</taxon>
        <taxon>Psychidae</taxon>
        <taxon>Oiketicinae</taxon>
        <taxon>Eumeta</taxon>
    </lineage>
</organism>
<dbReference type="Proteomes" id="UP000299102">
    <property type="component" value="Unassembled WGS sequence"/>
</dbReference>
<feature type="region of interest" description="Disordered" evidence="1">
    <location>
        <begin position="1"/>
        <end position="25"/>
    </location>
</feature>
<proteinExistence type="predicted"/>
<keyword evidence="3" id="KW-1185">Reference proteome</keyword>
<protein>
    <submittedName>
        <fullName evidence="2">Uncharacterized protein</fullName>
    </submittedName>
</protein>
<comment type="caution">
    <text evidence="2">The sequence shown here is derived from an EMBL/GenBank/DDBJ whole genome shotgun (WGS) entry which is preliminary data.</text>
</comment>
<dbReference type="AlphaFoldDB" id="A0A4C1ZAN5"/>